<dbReference type="PROSITE" id="PS51722">
    <property type="entry name" value="G_TR_2"/>
    <property type="match status" value="1"/>
</dbReference>
<dbReference type="InterPro" id="IPR015760">
    <property type="entry name" value="TIF_IF2"/>
</dbReference>
<dbReference type="Gene3D" id="3.20.80.10">
    <property type="entry name" value="Regulatory factor, effector binding domain"/>
    <property type="match status" value="1"/>
</dbReference>
<reference evidence="11" key="1">
    <citation type="submission" date="2013-09" db="EMBL/GenBank/DDBJ databases">
        <title>Corchorus olitorius genome sequencing.</title>
        <authorList>
            <person name="Alam M."/>
            <person name="Haque M.S."/>
            <person name="Islam M.S."/>
            <person name="Emdad E.M."/>
            <person name="Islam M.M."/>
            <person name="Ahmed B."/>
            <person name="Halim A."/>
            <person name="Hossen Q.M.M."/>
            <person name="Hossain M.Z."/>
            <person name="Ahmed R."/>
            <person name="Khan M.M."/>
            <person name="Islam R."/>
            <person name="Rashid M.M."/>
            <person name="Khan S.A."/>
            <person name="Rahman M.S."/>
            <person name="Alam M."/>
            <person name="Yahiya A.S."/>
            <person name="Khan M.S."/>
            <person name="Azam M.S."/>
            <person name="Haque T."/>
            <person name="Lashkar M.Z.H."/>
            <person name="Akhand A.I."/>
            <person name="Morshed G."/>
            <person name="Roy S."/>
            <person name="Uddin K.S."/>
            <person name="Rabeya T."/>
            <person name="Hossain A.S."/>
            <person name="Chowdhury A."/>
            <person name="Snigdha A.R."/>
            <person name="Mortoza M.S."/>
            <person name="Matin S.A."/>
            <person name="Hoque S.M.E."/>
            <person name="Islam M.K."/>
            <person name="Roy D.K."/>
            <person name="Haider R."/>
            <person name="Moosa M.M."/>
            <person name="Elias S.M."/>
            <person name="Hasan A.M."/>
            <person name="Jahan S."/>
            <person name="Shafiuddin M."/>
            <person name="Mahmood N."/>
            <person name="Shommy N.S."/>
        </authorList>
    </citation>
    <scope>NUCLEOTIDE SEQUENCE [LARGE SCALE GENOMIC DNA]</scope>
    <source>
        <strain evidence="11">cv. O-4</strain>
    </source>
</reference>
<dbReference type="Gene3D" id="2.40.30.10">
    <property type="entry name" value="Translation factors"/>
    <property type="match status" value="2"/>
</dbReference>
<keyword evidence="4" id="KW-0396">Initiation factor</keyword>
<keyword evidence="5" id="KW-0547">Nucleotide-binding</keyword>
<comment type="similarity">
    <text evidence="2">Belongs to the HEBP family.</text>
</comment>
<evidence type="ECO:0000256" key="1">
    <source>
        <dbReference type="ARBA" id="ARBA00007733"/>
    </source>
</evidence>
<dbReference type="Gene3D" id="3.40.50.10050">
    <property type="entry name" value="Translation initiation factor IF- 2, domain 3"/>
    <property type="match status" value="1"/>
</dbReference>
<comment type="similarity">
    <text evidence="1">Belongs to the TRAFAC class translation factor GTPase superfamily. Classic translation factor GTPase family. IF-2 subfamily.</text>
</comment>
<dbReference type="NCBIfam" id="TIGR00231">
    <property type="entry name" value="small_GTP"/>
    <property type="match status" value="1"/>
</dbReference>
<dbReference type="STRING" id="93759.A0A1R3JRJ7"/>
<dbReference type="FunFam" id="3.20.80.10:FF:000013">
    <property type="entry name" value="Soul heme-binding family protein"/>
    <property type="match status" value="1"/>
</dbReference>
<dbReference type="InterPro" id="IPR005225">
    <property type="entry name" value="Small_GTP-bd"/>
</dbReference>
<dbReference type="FunFam" id="3.40.50.10050:FF:000002">
    <property type="entry name" value="Eukaryotic translation initiation factor 5B"/>
    <property type="match status" value="1"/>
</dbReference>
<proteinExistence type="inferred from homology"/>
<dbReference type="GO" id="GO:0003924">
    <property type="term" value="F:GTPase activity"/>
    <property type="evidence" value="ECO:0007669"/>
    <property type="project" value="InterPro"/>
</dbReference>
<dbReference type="GO" id="GO:0005739">
    <property type="term" value="C:mitochondrion"/>
    <property type="evidence" value="ECO:0007669"/>
    <property type="project" value="TreeGrafter"/>
</dbReference>
<dbReference type="CDD" id="cd01887">
    <property type="entry name" value="IF2_eIF5B"/>
    <property type="match status" value="1"/>
</dbReference>
<dbReference type="InterPro" id="IPR029459">
    <property type="entry name" value="EFTU-type"/>
</dbReference>
<feature type="domain" description="Tr-type G" evidence="9">
    <location>
        <begin position="103"/>
        <end position="316"/>
    </location>
</feature>
<dbReference type="PRINTS" id="PR00315">
    <property type="entry name" value="ELONGATNFCT"/>
</dbReference>
<gene>
    <name evidence="10" type="ORF">COLO4_14636</name>
</gene>
<dbReference type="Pfam" id="PF11987">
    <property type="entry name" value="IF-2"/>
    <property type="match status" value="1"/>
</dbReference>
<dbReference type="Proteomes" id="UP000187203">
    <property type="component" value="Unassembled WGS sequence"/>
</dbReference>
<accession>A0A1R3JRJ7</accession>
<dbReference type="PANTHER" id="PTHR43381:SF4">
    <property type="entry name" value="EUKARYOTIC TRANSLATION INITIATION FACTOR 5B"/>
    <property type="match status" value="1"/>
</dbReference>
<evidence type="ECO:0000256" key="6">
    <source>
        <dbReference type="ARBA" id="ARBA00022917"/>
    </source>
</evidence>
<dbReference type="InterPro" id="IPR000795">
    <property type="entry name" value="T_Tr_GTP-bd_dom"/>
</dbReference>
<dbReference type="FunFam" id="3.20.80.10:FF:000010">
    <property type="entry name" value="SOUL heme-binding family protein"/>
    <property type="match status" value="1"/>
</dbReference>
<sequence>MRNQILANYAKRPIYQNQTKKSETAQKVDSVELEIKIDGVESKNREEDSVFAEEEEDQWDQKNWDDLNLNIKIPIDENPKKNYPEVEAAEKDIKKQAPNEENLRSPVCCIMGHVDAGKTKLLDCIQGTNVQESEAGGITQQIGATLIPTDNIRDRTKELKAGAKLKVPGLLVIDTPGHESFVNLRTRGSDLCDIAILVVDIMHGLEPQTIESLNLLKMRNTQFIVALNKVDKLYSWKVSPNAPMVNSIKQQSEDVKSQFDTRVIFQFKEQGLNTELYYKNKNMGETFSIVPTSATTGEGIPDLLLLLVQWAQKTMVEKLTYHDEVQGPIVTNIKALLTPRPMKKYRLKGKYMQHKEIKAAMSIKISAPGLEHAVTGTSLYVVGPNEDLEHVKEKAKGPMNSIMTKIDKNGEGVYVHASTLGSLEALLEFLNTPEVNIPVRGIGIGPVHKKDVIKAGAMLEKEKEYAAILAFDVKVKPEAEEHADDLGVKIFIADVIYDLFKQFKAYIDGLKEERKKEAAKEVVFPCILKILSNYNKDPIILGVEILQGILKVGTPICVPQRDFIDIGQIASIEINNKPVDVAMKGQKVAIKIIGSNPEERQKLFGRHFGLEDELVSHISRRSIDVLKAYYRPNLDFTGKFIFWVINTAPLRLIVVTKLKPTKSSAFQKQASSSIMGMVFGKIGVETPKYEVVQSSADYEIRKYSPSVIAEVTYDPSQFKGNKDGGFMVLANYIGALGNPQNAKPEKIAMTAPVITKSPGSESEKIAMTAPVVTKGESNMVTMQFVLPSIYKKAEEAPKPLDERVVIREEGERKYGVVKFGGVAADEVVKEKVEKLRQSLERDGYKVIGEFLLGRYNPPWTLPPFRTNEVMLPVE</sequence>
<dbReference type="AlphaFoldDB" id="A0A1R3JRJ7"/>
<comment type="caution">
    <text evidence="10">The sequence shown here is derived from an EMBL/GenBank/DDBJ whole genome shotgun (WGS) entry which is preliminary data.</text>
</comment>
<dbReference type="GO" id="GO:0005525">
    <property type="term" value="F:GTP binding"/>
    <property type="evidence" value="ECO:0007669"/>
    <property type="project" value="UniProtKB-KW"/>
</dbReference>
<organism evidence="10 11">
    <name type="scientific">Corchorus olitorius</name>
    <dbReference type="NCBI Taxonomy" id="93759"/>
    <lineage>
        <taxon>Eukaryota</taxon>
        <taxon>Viridiplantae</taxon>
        <taxon>Streptophyta</taxon>
        <taxon>Embryophyta</taxon>
        <taxon>Tracheophyta</taxon>
        <taxon>Spermatophyta</taxon>
        <taxon>Magnoliopsida</taxon>
        <taxon>eudicotyledons</taxon>
        <taxon>Gunneridae</taxon>
        <taxon>Pentapetalae</taxon>
        <taxon>rosids</taxon>
        <taxon>malvids</taxon>
        <taxon>Malvales</taxon>
        <taxon>Malvaceae</taxon>
        <taxon>Grewioideae</taxon>
        <taxon>Apeibeae</taxon>
        <taxon>Corchorus</taxon>
    </lineage>
</organism>
<dbReference type="GO" id="GO:0003743">
    <property type="term" value="F:translation initiation factor activity"/>
    <property type="evidence" value="ECO:0007669"/>
    <property type="project" value="UniProtKB-KW"/>
</dbReference>
<dbReference type="EMBL" id="AWUE01015444">
    <property type="protein sequence ID" value="OMO97424.1"/>
    <property type="molecule type" value="Genomic_DNA"/>
</dbReference>
<dbReference type="FunFam" id="3.40.50.300:FF:000112">
    <property type="entry name" value="Eukaryotic translation initiation factor 5B"/>
    <property type="match status" value="1"/>
</dbReference>
<keyword evidence="11" id="KW-1185">Reference proteome</keyword>
<evidence type="ECO:0000313" key="11">
    <source>
        <dbReference type="Proteomes" id="UP000187203"/>
    </source>
</evidence>
<dbReference type="InterPro" id="IPR023115">
    <property type="entry name" value="TIF_IF2_dom3"/>
</dbReference>
<evidence type="ECO:0000256" key="8">
    <source>
        <dbReference type="ARBA" id="ARBA00032478"/>
    </source>
</evidence>
<dbReference type="SUPFAM" id="SSF55136">
    <property type="entry name" value="Probable bacterial effector-binding domain"/>
    <property type="match status" value="1"/>
</dbReference>
<evidence type="ECO:0000256" key="3">
    <source>
        <dbReference type="ARBA" id="ARBA00013824"/>
    </source>
</evidence>
<dbReference type="Pfam" id="PF14578">
    <property type="entry name" value="GTP_EFTU_D4"/>
    <property type="match status" value="1"/>
</dbReference>
<keyword evidence="7" id="KW-0342">GTP-binding</keyword>
<evidence type="ECO:0000256" key="5">
    <source>
        <dbReference type="ARBA" id="ARBA00022741"/>
    </source>
</evidence>
<dbReference type="InterPro" id="IPR036925">
    <property type="entry name" value="TIF_IF2_dom3_sf"/>
</dbReference>
<evidence type="ECO:0000313" key="10">
    <source>
        <dbReference type="EMBL" id="OMO97424.1"/>
    </source>
</evidence>
<evidence type="ECO:0000256" key="2">
    <source>
        <dbReference type="ARBA" id="ARBA00009817"/>
    </source>
</evidence>
<dbReference type="InterPro" id="IPR011256">
    <property type="entry name" value="Reg_factor_effector_dom_sf"/>
</dbReference>
<dbReference type="SUPFAM" id="SSF50447">
    <property type="entry name" value="Translation proteins"/>
    <property type="match status" value="1"/>
</dbReference>
<dbReference type="SUPFAM" id="SSF52156">
    <property type="entry name" value="Initiation factor IF2/eIF5b, domain 3"/>
    <property type="match status" value="1"/>
</dbReference>
<evidence type="ECO:0000259" key="9">
    <source>
        <dbReference type="PROSITE" id="PS51722"/>
    </source>
</evidence>
<dbReference type="Pfam" id="PF04832">
    <property type="entry name" value="SOUL"/>
    <property type="match status" value="2"/>
</dbReference>
<name>A0A1R3JRJ7_9ROSI</name>
<dbReference type="InterPro" id="IPR027417">
    <property type="entry name" value="P-loop_NTPase"/>
</dbReference>
<dbReference type="Pfam" id="PF00009">
    <property type="entry name" value="GTP_EFTU"/>
    <property type="match status" value="1"/>
</dbReference>
<dbReference type="PANTHER" id="PTHR43381">
    <property type="entry name" value="TRANSLATION INITIATION FACTOR IF-2-RELATED"/>
    <property type="match status" value="1"/>
</dbReference>
<protein>
    <recommendedName>
        <fullName evidence="3">Eukaryotic translation initiation factor 5B</fullName>
    </recommendedName>
    <alternativeName>
        <fullName evidence="8">Translation initiation factor IF-2</fullName>
    </alternativeName>
</protein>
<dbReference type="InterPro" id="IPR006917">
    <property type="entry name" value="SOUL_heme-bd"/>
</dbReference>
<keyword evidence="6" id="KW-0648">Protein biosynthesis</keyword>
<evidence type="ECO:0000256" key="4">
    <source>
        <dbReference type="ARBA" id="ARBA00022540"/>
    </source>
</evidence>
<dbReference type="Gene3D" id="3.40.50.300">
    <property type="entry name" value="P-loop containing nucleotide triphosphate hydrolases"/>
    <property type="match status" value="1"/>
</dbReference>
<dbReference type="SUPFAM" id="SSF52540">
    <property type="entry name" value="P-loop containing nucleoside triphosphate hydrolases"/>
    <property type="match status" value="1"/>
</dbReference>
<dbReference type="OrthoDB" id="4928at2759"/>
<dbReference type="InterPro" id="IPR009000">
    <property type="entry name" value="Transl_B-barrel_sf"/>
</dbReference>
<evidence type="ECO:0000256" key="7">
    <source>
        <dbReference type="ARBA" id="ARBA00023134"/>
    </source>
</evidence>